<dbReference type="InterPro" id="IPR050351">
    <property type="entry name" value="BphY/WalK/GraS-like"/>
</dbReference>
<dbReference type="PANTHER" id="PTHR45453">
    <property type="entry name" value="PHOSPHATE REGULON SENSOR PROTEIN PHOR"/>
    <property type="match status" value="1"/>
</dbReference>
<keyword evidence="4" id="KW-0808">Transferase</keyword>
<evidence type="ECO:0000313" key="8">
    <source>
        <dbReference type="EMBL" id="KUK78305.1"/>
    </source>
</evidence>
<dbReference type="SMART" id="SM00388">
    <property type="entry name" value="HisKA"/>
    <property type="match status" value="1"/>
</dbReference>
<dbReference type="GO" id="GO:0016036">
    <property type="term" value="P:cellular response to phosphate starvation"/>
    <property type="evidence" value="ECO:0007669"/>
    <property type="project" value="TreeGrafter"/>
</dbReference>
<dbReference type="SUPFAM" id="SSF47384">
    <property type="entry name" value="Homodimeric domain of signal transducing histidine kinase"/>
    <property type="match status" value="1"/>
</dbReference>
<evidence type="ECO:0000256" key="4">
    <source>
        <dbReference type="ARBA" id="ARBA00022679"/>
    </source>
</evidence>
<keyword evidence="5 8" id="KW-0418">Kinase</keyword>
<evidence type="ECO:0000256" key="5">
    <source>
        <dbReference type="ARBA" id="ARBA00022777"/>
    </source>
</evidence>
<dbReference type="InterPro" id="IPR036097">
    <property type="entry name" value="HisK_dim/P_sf"/>
</dbReference>
<gene>
    <name evidence="8" type="ORF">XD94_1764</name>
</gene>
<dbReference type="InterPro" id="IPR003661">
    <property type="entry name" value="HisK_dim/P_dom"/>
</dbReference>
<accession>A0A101HK53</accession>
<dbReference type="GO" id="GO:0005886">
    <property type="term" value="C:plasma membrane"/>
    <property type="evidence" value="ECO:0007669"/>
    <property type="project" value="TreeGrafter"/>
</dbReference>
<dbReference type="Pfam" id="PF00512">
    <property type="entry name" value="HisKA"/>
    <property type="match status" value="1"/>
</dbReference>
<feature type="domain" description="Histidine kinase" evidence="7">
    <location>
        <begin position="108"/>
        <end position="241"/>
    </location>
</feature>
<comment type="caution">
    <text evidence="8">The sequence shown here is derived from an EMBL/GenBank/DDBJ whole genome shotgun (WGS) entry which is preliminary data.</text>
</comment>
<evidence type="ECO:0000256" key="6">
    <source>
        <dbReference type="ARBA" id="ARBA00023012"/>
    </source>
</evidence>
<dbReference type="AlphaFoldDB" id="A0A101HK53"/>
<protein>
    <recommendedName>
        <fullName evidence="2">histidine kinase</fullName>
        <ecNumber evidence="2">2.7.13.3</ecNumber>
    </recommendedName>
</protein>
<name>A0A101HK53_9BACT</name>
<dbReference type="GO" id="GO:0000155">
    <property type="term" value="F:phosphorelay sensor kinase activity"/>
    <property type="evidence" value="ECO:0007669"/>
    <property type="project" value="InterPro"/>
</dbReference>
<dbReference type="Gene3D" id="3.30.450.20">
    <property type="entry name" value="PAS domain"/>
    <property type="match status" value="1"/>
</dbReference>
<proteinExistence type="predicted"/>
<evidence type="ECO:0000313" key="9">
    <source>
        <dbReference type="Proteomes" id="UP000054092"/>
    </source>
</evidence>
<dbReference type="Proteomes" id="UP000054092">
    <property type="component" value="Unassembled WGS sequence"/>
</dbReference>
<keyword evidence="6" id="KW-0902">Two-component regulatory system</keyword>
<keyword evidence="3" id="KW-0597">Phosphoprotein</keyword>
<dbReference type="PANTHER" id="PTHR45453:SF1">
    <property type="entry name" value="PHOSPHATE REGULON SENSOR PROTEIN PHOR"/>
    <property type="match status" value="1"/>
</dbReference>
<dbReference type="SUPFAM" id="SSF55874">
    <property type="entry name" value="ATPase domain of HSP90 chaperone/DNA topoisomerase II/histidine kinase"/>
    <property type="match status" value="1"/>
</dbReference>
<evidence type="ECO:0000256" key="3">
    <source>
        <dbReference type="ARBA" id="ARBA00022553"/>
    </source>
</evidence>
<dbReference type="GO" id="GO:0004721">
    <property type="term" value="F:phosphoprotein phosphatase activity"/>
    <property type="evidence" value="ECO:0007669"/>
    <property type="project" value="TreeGrafter"/>
</dbReference>
<reference evidence="9" key="1">
    <citation type="journal article" date="2015" name="MBio">
        <title>Genome-Resolved Metagenomic Analysis Reveals Roles for Candidate Phyla and Other Microbial Community Members in Biogeochemical Transformations in Oil Reservoirs.</title>
        <authorList>
            <person name="Hu P."/>
            <person name="Tom L."/>
            <person name="Singh A."/>
            <person name="Thomas B.C."/>
            <person name="Baker B.J."/>
            <person name="Piceno Y.M."/>
            <person name="Andersen G.L."/>
            <person name="Banfield J.F."/>
        </authorList>
    </citation>
    <scope>NUCLEOTIDE SEQUENCE [LARGE SCALE GENOMIC DNA]</scope>
</reference>
<organism evidence="8 9">
    <name type="scientific">Mesotoga prima</name>
    <dbReference type="NCBI Taxonomy" id="1184387"/>
    <lineage>
        <taxon>Bacteria</taxon>
        <taxon>Thermotogati</taxon>
        <taxon>Thermotogota</taxon>
        <taxon>Thermotogae</taxon>
        <taxon>Kosmotogales</taxon>
        <taxon>Kosmotogaceae</taxon>
        <taxon>Mesotoga</taxon>
    </lineage>
</organism>
<dbReference type="CDD" id="cd00082">
    <property type="entry name" value="HisKA"/>
    <property type="match status" value="1"/>
</dbReference>
<evidence type="ECO:0000259" key="7">
    <source>
        <dbReference type="PROSITE" id="PS50109"/>
    </source>
</evidence>
<evidence type="ECO:0000256" key="1">
    <source>
        <dbReference type="ARBA" id="ARBA00000085"/>
    </source>
</evidence>
<dbReference type="InterPro" id="IPR036890">
    <property type="entry name" value="HATPase_C_sf"/>
</dbReference>
<evidence type="ECO:0000256" key="2">
    <source>
        <dbReference type="ARBA" id="ARBA00012438"/>
    </source>
</evidence>
<dbReference type="InterPro" id="IPR005467">
    <property type="entry name" value="His_kinase_dom"/>
</dbReference>
<sequence>MNESLLNELSEGILMVDEGLVISYANLSAKKLLGEIEGSALPDALHVQGISNIVDSFISGSHYCTDTVFVKDETTHYLKIKVSPPYVIARNITSEKLFESAKMDFVNSIVHEFSTPLAVINGYVQLLIEKNKELPAEVSETIDRIARSTNRLSRLVEELGILSNLELQNYRVKIETVNLRELVDEAVFDLEGKWSRKKLKIITDVSQNIYAAVDSMLLFRVISNLISNAVKYSSVGNTIEV</sequence>
<dbReference type="EMBL" id="LGGP01000390">
    <property type="protein sequence ID" value="KUK78305.1"/>
    <property type="molecule type" value="Genomic_DNA"/>
</dbReference>
<dbReference type="PROSITE" id="PS50109">
    <property type="entry name" value="HIS_KIN"/>
    <property type="match status" value="1"/>
</dbReference>
<dbReference type="Gene3D" id="3.30.565.10">
    <property type="entry name" value="Histidine kinase-like ATPase, C-terminal domain"/>
    <property type="match status" value="1"/>
</dbReference>
<dbReference type="Gene3D" id="1.10.287.130">
    <property type="match status" value="1"/>
</dbReference>
<dbReference type="EC" id="2.7.13.3" evidence="2"/>
<comment type="catalytic activity">
    <reaction evidence="1">
        <text>ATP + protein L-histidine = ADP + protein N-phospho-L-histidine.</text>
        <dbReference type="EC" id="2.7.13.3"/>
    </reaction>
</comment>
<feature type="non-terminal residue" evidence="8">
    <location>
        <position position="241"/>
    </location>
</feature>